<keyword evidence="4" id="KW-0460">Magnesium</keyword>
<dbReference type="PROSITE" id="PS51417">
    <property type="entry name" value="ARF"/>
    <property type="match status" value="1"/>
</dbReference>
<evidence type="ECO:0000256" key="4">
    <source>
        <dbReference type="PIRSR" id="PIRSR606689-2"/>
    </source>
</evidence>
<feature type="binding site" evidence="3">
    <location>
        <begin position="24"/>
        <end position="31"/>
    </location>
    <ligand>
        <name>GTP</name>
        <dbReference type="ChEBI" id="CHEBI:37565"/>
    </ligand>
</feature>
<reference evidence="5" key="1">
    <citation type="journal article" date="2023" name="Mol. Biol. Evol.">
        <title>Third-Generation Sequencing Reveals the Adaptive Role of the Epigenome in Three Deep-Sea Polychaetes.</title>
        <authorList>
            <person name="Perez M."/>
            <person name="Aroh O."/>
            <person name="Sun Y."/>
            <person name="Lan Y."/>
            <person name="Juniper S.K."/>
            <person name="Young C.R."/>
            <person name="Angers B."/>
            <person name="Qian P.Y."/>
        </authorList>
    </citation>
    <scope>NUCLEOTIDE SEQUENCE</scope>
    <source>
        <strain evidence="5">P08H-3</strain>
    </source>
</reference>
<protein>
    <recommendedName>
        <fullName evidence="7">ADP-ribosylation factor-like protein 6</fullName>
    </recommendedName>
</protein>
<dbReference type="Proteomes" id="UP001208570">
    <property type="component" value="Unassembled WGS sequence"/>
</dbReference>
<feature type="binding site" evidence="4">
    <location>
        <position position="31"/>
    </location>
    <ligand>
        <name>Mg(2+)</name>
        <dbReference type="ChEBI" id="CHEBI:18420"/>
    </ligand>
</feature>
<name>A0AAD9K438_9ANNE</name>
<dbReference type="Gene3D" id="3.40.50.300">
    <property type="entry name" value="P-loop containing nucleotide triphosphate hydrolases"/>
    <property type="match status" value="1"/>
</dbReference>
<keyword evidence="2 3" id="KW-0342">GTP-binding</keyword>
<evidence type="ECO:0008006" key="7">
    <source>
        <dbReference type="Google" id="ProtNLM"/>
    </source>
</evidence>
<evidence type="ECO:0000313" key="5">
    <source>
        <dbReference type="EMBL" id="KAK2163575.1"/>
    </source>
</evidence>
<dbReference type="InterPro" id="IPR006689">
    <property type="entry name" value="Small_GTPase_ARF/SAR"/>
</dbReference>
<accession>A0AAD9K438</accession>
<evidence type="ECO:0000313" key="6">
    <source>
        <dbReference type="Proteomes" id="UP001208570"/>
    </source>
</evidence>
<feature type="binding site" evidence="3">
    <location>
        <begin position="134"/>
        <end position="137"/>
    </location>
    <ligand>
        <name>GTP</name>
        <dbReference type="ChEBI" id="CHEBI:37565"/>
    </ligand>
</feature>
<keyword evidence="1 3" id="KW-0547">Nucleotide-binding</keyword>
<dbReference type="EMBL" id="JAODUP010000077">
    <property type="protein sequence ID" value="KAK2163575.1"/>
    <property type="molecule type" value="Genomic_DNA"/>
</dbReference>
<evidence type="ECO:0000256" key="1">
    <source>
        <dbReference type="ARBA" id="ARBA00022741"/>
    </source>
</evidence>
<dbReference type="AlphaFoldDB" id="A0AAD9K438"/>
<gene>
    <name evidence="5" type="ORF">LSH36_77g04016</name>
</gene>
<dbReference type="PANTHER" id="PTHR11711">
    <property type="entry name" value="ADP RIBOSYLATION FACTOR-RELATED"/>
    <property type="match status" value="1"/>
</dbReference>
<evidence type="ECO:0000256" key="3">
    <source>
        <dbReference type="PIRSR" id="PIRSR606689-1"/>
    </source>
</evidence>
<comment type="caution">
    <text evidence="5">The sequence shown here is derived from an EMBL/GenBank/DDBJ whole genome shotgun (WGS) entry which is preliminary data.</text>
</comment>
<organism evidence="5 6">
    <name type="scientific">Paralvinella palmiformis</name>
    <dbReference type="NCBI Taxonomy" id="53620"/>
    <lineage>
        <taxon>Eukaryota</taxon>
        <taxon>Metazoa</taxon>
        <taxon>Spiralia</taxon>
        <taxon>Lophotrochozoa</taxon>
        <taxon>Annelida</taxon>
        <taxon>Polychaeta</taxon>
        <taxon>Sedentaria</taxon>
        <taxon>Canalipalpata</taxon>
        <taxon>Terebellida</taxon>
        <taxon>Terebelliformia</taxon>
        <taxon>Alvinellidae</taxon>
        <taxon>Paralvinella</taxon>
    </lineage>
</organism>
<dbReference type="SMART" id="SM00178">
    <property type="entry name" value="SAR"/>
    <property type="match status" value="1"/>
</dbReference>
<evidence type="ECO:0000256" key="2">
    <source>
        <dbReference type="ARBA" id="ARBA00023134"/>
    </source>
</evidence>
<proteinExistence type="predicted"/>
<dbReference type="Pfam" id="PF00025">
    <property type="entry name" value="Arf"/>
    <property type="match status" value="1"/>
</dbReference>
<dbReference type="GO" id="GO:0046872">
    <property type="term" value="F:metal ion binding"/>
    <property type="evidence" value="ECO:0007669"/>
    <property type="project" value="UniProtKB-KW"/>
</dbReference>
<dbReference type="GO" id="GO:0003924">
    <property type="term" value="F:GTPase activity"/>
    <property type="evidence" value="ECO:0007669"/>
    <property type="project" value="InterPro"/>
</dbReference>
<dbReference type="InterPro" id="IPR027417">
    <property type="entry name" value="P-loop_NTPase"/>
</dbReference>
<dbReference type="GO" id="GO:0005525">
    <property type="term" value="F:GTP binding"/>
    <property type="evidence" value="ECO:0007669"/>
    <property type="project" value="UniProtKB-KW"/>
</dbReference>
<keyword evidence="4" id="KW-0479">Metal-binding</keyword>
<sequence length="204" mass="23188">MAWLNRFGWLIGPKNTEAKVVIIGLVNSGKSTIMQQLKPRDITMTKLTPNIPIGMTAERFVFKTLTFVAFDLEDIQNGFGNPWEDHYRDCHGVIFVVDSADRMNTPLVRIQLDKMLRNPLMEKRHEIPILILANKTDQPGAVPSLQLAQLLELSHLNRPWHIVCSDGLTGEGLNEAMDWLAHRLRAICCKYPHPTLQAINNYAH</sequence>
<keyword evidence="6" id="KW-1185">Reference proteome</keyword>
<dbReference type="SUPFAM" id="SSF52540">
    <property type="entry name" value="P-loop containing nucleoside triphosphate hydrolases"/>
    <property type="match status" value="1"/>
</dbReference>
<dbReference type="SMART" id="SM00177">
    <property type="entry name" value="ARF"/>
    <property type="match status" value="1"/>
</dbReference>
<dbReference type="InterPro" id="IPR024156">
    <property type="entry name" value="Small_GTPase_ARF"/>
</dbReference>